<keyword evidence="3" id="KW-1185">Reference proteome</keyword>
<dbReference type="Pfam" id="PF13960">
    <property type="entry name" value="DUF4218"/>
    <property type="match status" value="1"/>
</dbReference>
<comment type="caution">
    <text evidence="2">The sequence shown here is derived from an EMBL/GenBank/DDBJ whole genome shotgun (WGS) entry which is preliminary data.</text>
</comment>
<evidence type="ECO:0000259" key="1">
    <source>
        <dbReference type="Pfam" id="PF13960"/>
    </source>
</evidence>
<reference evidence="2 3" key="1">
    <citation type="submission" date="2024-11" db="EMBL/GenBank/DDBJ databases">
        <title>A near-complete genome assembly of Cinchona calisaya.</title>
        <authorList>
            <person name="Lian D.C."/>
            <person name="Zhao X.W."/>
            <person name="Wei L."/>
        </authorList>
    </citation>
    <scope>NUCLEOTIDE SEQUENCE [LARGE SCALE GENOMIC DNA]</scope>
    <source>
        <tissue evidence="2">Nenye</tissue>
    </source>
</reference>
<evidence type="ECO:0000313" key="2">
    <source>
        <dbReference type="EMBL" id="KAL3533166.1"/>
    </source>
</evidence>
<protein>
    <recommendedName>
        <fullName evidence="1">DUF4218 domain-containing protein</fullName>
    </recommendedName>
</protein>
<dbReference type="AlphaFoldDB" id="A0ABD3AQ01"/>
<organism evidence="2 3">
    <name type="scientific">Cinchona calisaya</name>
    <dbReference type="NCBI Taxonomy" id="153742"/>
    <lineage>
        <taxon>Eukaryota</taxon>
        <taxon>Viridiplantae</taxon>
        <taxon>Streptophyta</taxon>
        <taxon>Embryophyta</taxon>
        <taxon>Tracheophyta</taxon>
        <taxon>Spermatophyta</taxon>
        <taxon>Magnoliopsida</taxon>
        <taxon>eudicotyledons</taxon>
        <taxon>Gunneridae</taxon>
        <taxon>Pentapetalae</taxon>
        <taxon>asterids</taxon>
        <taxon>lamiids</taxon>
        <taxon>Gentianales</taxon>
        <taxon>Rubiaceae</taxon>
        <taxon>Cinchonoideae</taxon>
        <taxon>Cinchoneae</taxon>
        <taxon>Cinchona</taxon>
    </lineage>
</organism>
<dbReference type="PANTHER" id="PTHR48258:SF15">
    <property type="entry name" value="OS02G0543900 PROTEIN"/>
    <property type="match status" value="1"/>
</dbReference>
<sequence length="110" mass="12918">MRPNIDVMHTLKNIFENLFGTMLNIEGKTKDTYKARLDLEDMNIRHELHLQLKNAQEAMVAGPVQYTWMFPIERYLGHLKGSVRNRVRPEGSIAEAYIVDECLIFYTKYL</sequence>
<proteinExistence type="predicted"/>
<name>A0ABD3AQ01_9GENT</name>
<evidence type="ECO:0000313" key="3">
    <source>
        <dbReference type="Proteomes" id="UP001630127"/>
    </source>
</evidence>
<accession>A0ABD3AQ01</accession>
<feature type="domain" description="DUF4218" evidence="1">
    <location>
        <begin position="48"/>
        <end position="110"/>
    </location>
</feature>
<gene>
    <name evidence="2" type="ORF">ACH5RR_006687</name>
</gene>
<dbReference type="InterPro" id="IPR025452">
    <property type="entry name" value="DUF4218"/>
</dbReference>
<dbReference type="EMBL" id="JBJUIK010000003">
    <property type="protein sequence ID" value="KAL3533166.1"/>
    <property type="molecule type" value="Genomic_DNA"/>
</dbReference>
<dbReference type="Proteomes" id="UP001630127">
    <property type="component" value="Unassembled WGS sequence"/>
</dbReference>
<dbReference type="PANTHER" id="PTHR48258">
    <property type="entry name" value="DUF4218 DOMAIN-CONTAINING PROTEIN-RELATED"/>
    <property type="match status" value="1"/>
</dbReference>